<organism evidence="2 3">
    <name type="scientific">Collybiopsis luxurians FD-317 M1</name>
    <dbReference type="NCBI Taxonomy" id="944289"/>
    <lineage>
        <taxon>Eukaryota</taxon>
        <taxon>Fungi</taxon>
        <taxon>Dikarya</taxon>
        <taxon>Basidiomycota</taxon>
        <taxon>Agaricomycotina</taxon>
        <taxon>Agaricomycetes</taxon>
        <taxon>Agaricomycetidae</taxon>
        <taxon>Agaricales</taxon>
        <taxon>Marasmiineae</taxon>
        <taxon>Omphalotaceae</taxon>
        <taxon>Collybiopsis</taxon>
        <taxon>Collybiopsis luxurians</taxon>
    </lineage>
</organism>
<evidence type="ECO:0000313" key="2">
    <source>
        <dbReference type="EMBL" id="KIK55007.1"/>
    </source>
</evidence>
<gene>
    <name evidence="2" type="ORF">GYMLUDRAFT_887128</name>
</gene>
<keyword evidence="1" id="KW-0812">Transmembrane</keyword>
<reference evidence="2 3" key="1">
    <citation type="submission" date="2014-04" db="EMBL/GenBank/DDBJ databases">
        <title>Evolutionary Origins and Diversification of the Mycorrhizal Mutualists.</title>
        <authorList>
            <consortium name="DOE Joint Genome Institute"/>
            <consortium name="Mycorrhizal Genomics Consortium"/>
            <person name="Kohler A."/>
            <person name="Kuo A."/>
            <person name="Nagy L.G."/>
            <person name="Floudas D."/>
            <person name="Copeland A."/>
            <person name="Barry K.W."/>
            <person name="Cichocki N."/>
            <person name="Veneault-Fourrey C."/>
            <person name="LaButti K."/>
            <person name="Lindquist E.A."/>
            <person name="Lipzen A."/>
            <person name="Lundell T."/>
            <person name="Morin E."/>
            <person name="Murat C."/>
            <person name="Riley R."/>
            <person name="Ohm R."/>
            <person name="Sun H."/>
            <person name="Tunlid A."/>
            <person name="Henrissat B."/>
            <person name="Grigoriev I.V."/>
            <person name="Hibbett D.S."/>
            <person name="Martin F."/>
        </authorList>
    </citation>
    <scope>NUCLEOTIDE SEQUENCE [LARGE SCALE GENOMIC DNA]</scope>
    <source>
        <strain evidence="2 3">FD-317 M1</strain>
    </source>
</reference>
<sequence>MRTPYRPCSRSGNFVRISRMFDHLNLFLKSCIVVVVKAGRELAFKRMSKFGTSLVLTSFLFWHSLSTFLLPLLVQFSKLSWHLLSFANPFWNLELTWLPDLHTLFVYFLNKYAV</sequence>
<accession>A0A0D0CAJ0</accession>
<keyword evidence="1" id="KW-0472">Membrane</keyword>
<evidence type="ECO:0000313" key="3">
    <source>
        <dbReference type="Proteomes" id="UP000053593"/>
    </source>
</evidence>
<keyword evidence="3" id="KW-1185">Reference proteome</keyword>
<proteinExistence type="predicted"/>
<keyword evidence="1" id="KW-1133">Transmembrane helix</keyword>
<name>A0A0D0CAJ0_9AGAR</name>
<dbReference type="EMBL" id="KN834810">
    <property type="protein sequence ID" value="KIK55007.1"/>
    <property type="molecule type" value="Genomic_DNA"/>
</dbReference>
<dbReference type="AlphaFoldDB" id="A0A0D0CAJ0"/>
<dbReference type="HOGENOM" id="CLU_2121354_0_0_1"/>
<protein>
    <submittedName>
        <fullName evidence="2">Uncharacterized protein</fullName>
    </submittedName>
</protein>
<feature type="transmembrane region" description="Helical" evidence="1">
    <location>
        <begin position="50"/>
        <end position="70"/>
    </location>
</feature>
<evidence type="ECO:0000256" key="1">
    <source>
        <dbReference type="SAM" id="Phobius"/>
    </source>
</evidence>
<dbReference type="Proteomes" id="UP000053593">
    <property type="component" value="Unassembled WGS sequence"/>
</dbReference>